<dbReference type="SUPFAM" id="SSF53850">
    <property type="entry name" value="Periplasmic binding protein-like II"/>
    <property type="match status" value="1"/>
</dbReference>
<evidence type="ECO:0000313" key="4">
    <source>
        <dbReference type="Proteomes" id="UP000193749"/>
    </source>
</evidence>
<gene>
    <name evidence="3" type="ORF">HA50_21680</name>
</gene>
<dbReference type="Proteomes" id="UP000193749">
    <property type="component" value="Unassembled WGS sequence"/>
</dbReference>
<organism evidence="3 4">
    <name type="scientific">Pantoea cypripedii</name>
    <name type="common">Pectobacterium cypripedii</name>
    <name type="synonym">Erwinia cypripedii</name>
    <dbReference type="NCBI Taxonomy" id="55209"/>
    <lineage>
        <taxon>Bacteria</taxon>
        <taxon>Pseudomonadati</taxon>
        <taxon>Pseudomonadota</taxon>
        <taxon>Gammaproteobacteria</taxon>
        <taxon>Enterobacterales</taxon>
        <taxon>Erwiniaceae</taxon>
        <taxon>Pantoea</taxon>
    </lineage>
</organism>
<sequence>MSSTIYTAHLKAPDPRVYKLGACENSSDVARQLIEAFSTHQPEREYLATALGQASVFAYMMTGQSAMALLEREMTRFESVPYRKLLGSPPFAIRVAICAPVSACVYVQRANPLPHITLQQLSKVFTRGNSAGDYSSWAQLNVANAGSLYPLRLPDIAPLNIFMSQHHFNQRQPGWSGEYVSTTDELLEKLASMPTAIGIAEAGRENSHIRALPISDEEGQVYDASLHNMQSGDYPLTRYLHLYLPKNRHGIISQPLIDFASFVLSATGQQIINTQSRYASLSDDMVNHQSNLLANCL</sequence>
<evidence type="ECO:0000259" key="2">
    <source>
        <dbReference type="Pfam" id="PF12849"/>
    </source>
</evidence>
<reference evidence="3 4" key="1">
    <citation type="journal article" date="2017" name="Antonie Van Leeuwenhoek">
        <title>Phylogenomic resolution of the bacterial genus Pantoea and its relationship with Erwinia and Tatumella.</title>
        <authorList>
            <person name="Palmer M."/>
            <person name="Steenkamp E.T."/>
            <person name="Coetzee M.P."/>
            <person name="Chan W.Y."/>
            <person name="van Zyl E."/>
            <person name="De Maayer P."/>
            <person name="Coutinho T.A."/>
            <person name="Blom J."/>
            <person name="Smits T.H."/>
            <person name="Duffy B."/>
            <person name="Venter S.N."/>
        </authorList>
    </citation>
    <scope>NUCLEOTIDE SEQUENCE [LARGE SCALE GENOMIC DNA]</scope>
    <source>
        <strain evidence="3 4">LMG 2657</strain>
    </source>
</reference>
<evidence type="ECO:0000313" key="3">
    <source>
        <dbReference type="EMBL" id="ORM89263.1"/>
    </source>
</evidence>
<dbReference type="Pfam" id="PF12849">
    <property type="entry name" value="PBP_like_2"/>
    <property type="match status" value="1"/>
</dbReference>
<accession>A0A1X1EKA6</accession>
<dbReference type="AlphaFoldDB" id="A0A1X1EKA6"/>
<dbReference type="STRING" id="55209.HA50_21680"/>
<dbReference type="EMBL" id="MLJI01000002">
    <property type="protein sequence ID" value="ORM89263.1"/>
    <property type="molecule type" value="Genomic_DNA"/>
</dbReference>
<keyword evidence="4" id="KW-1185">Reference proteome</keyword>
<evidence type="ECO:0000256" key="1">
    <source>
        <dbReference type="ARBA" id="ARBA00022729"/>
    </source>
</evidence>
<dbReference type="InterPro" id="IPR050811">
    <property type="entry name" value="Phosphate_ABC_transporter"/>
</dbReference>
<name>A0A1X1EKA6_PANCY</name>
<dbReference type="PANTHER" id="PTHR30570">
    <property type="entry name" value="PERIPLASMIC PHOSPHATE BINDING COMPONENT OF PHOSPHATE ABC TRANSPORTER"/>
    <property type="match status" value="1"/>
</dbReference>
<protein>
    <recommendedName>
        <fullName evidence="2">PBP domain-containing protein</fullName>
    </recommendedName>
</protein>
<proteinExistence type="predicted"/>
<keyword evidence="1" id="KW-0732">Signal</keyword>
<dbReference type="Gene3D" id="3.40.190.10">
    <property type="entry name" value="Periplasmic binding protein-like II"/>
    <property type="match status" value="2"/>
</dbReference>
<dbReference type="PANTHER" id="PTHR30570:SF1">
    <property type="entry name" value="PHOSPHATE-BINDING PROTEIN PSTS"/>
    <property type="match status" value="1"/>
</dbReference>
<comment type="caution">
    <text evidence="3">The sequence shown here is derived from an EMBL/GenBank/DDBJ whole genome shotgun (WGS) entry which is preliminary data.</text>
</comment>
<dbReference type="InterPro" id="IPR024370">
    <property type="entry name" value="PBP_domain"/>
</dbReference>
<feature type="domain" description="PBP" evidence="2">
    <location>
        <begin position="26"/>
        <end position="266"/>
    </location>
</feature>